<dbReference type="OrthoDB" id="9950584at2759"/>
<reference evidence="7" key="1">
    <citation type="submission" date="2018-11" db="EMBL/GenBank/DDBJ databases">
        <authorList>
            <person name="Alioto T."/>
            <person name="Alioto T."/>
        </authorList>
    </citation>
    <scope>NUCLEOTIDE SEQUENCE</scope>
</reference>
<evidence type="ECO:0000313" key="8">
    <source>
        <dbReference type="Proteomes" id="UP000596742"/>
    </source>
</evidence>
<dbReference type="PANTHER" id="PTHR15283:SF4">
    <property type="entry name" value="BURSICON"/>
    <property type="match status" value="1"/>
</dbReference>
<feature type="domain" description="DAN" evidence="6">
    <location>
        <begin position="135"/>
        <end position="210"/>
    </location>
</feature>
<evidence type="ECO:0000256" key="3">
    <source>
        <dbReference type="ARBA" id="ARBA00022729"/>
    </source>
</evidence>
<keyword evidence="3" id="KW-0732">Signal</keyword>
<keyword evidence="2" id="KW-0964">Secreted</keyword>
<proteinExistence type="predicted"/>
<gene>
    <name evidence="7" type="ORF">MGAL_10B094498</name>
</gene>
<evidence type="ECO:0000256" key="1">
    <source>
        <dbReference type="ARBA" id="ARBA00004613"/>
    </source>
</evidence>
<keyword evidence="4" id="KW-1015">Disulfide bond</keyword>
<comment type="caution">
    <text evidence="7">The sequence shown here is derived from an EMBL/GenBank/DDBJ whole genome shotgun (WGS) entry which is preliminary data.</text>
</comment>
<evidence type="ECO:0000256" key="4">
    <source>
        <dbReference type="ARBA" id="ARBA00023157"/>
    </source>
</evidence>
<dbReference type="GO" id="GO:0048018">
    <property type="term" value="F:receptor ligand activity"/>
    <property type="evidence" value="ECO:0007669"/>
    <property type="project" value="TreeGrafter"/>
</dbReference>
<accession>A0A8B6CHV5</accession>
<dbReference type="GO" id="GO:0009887">
    <property type="term" value="P:animal organ morphogenesis"/>
    <property type="evidence" value="ECO:0007669"/>
    <property type="project" value="TreeGrafter"/>
</dbReference>
<name>A0A8B6CHV5_MYTGA</name>
<dbReference type="InterPro" id="IPR004133">
    <property type="entry name" value="DAN_dom"/>
</dbReference>
<evidence type="ECO:0000259" key="6">
    <source>
        <dbReference type="Pfam" id="PF03045"/>
    </source>
</evidence>
<sequence length="210" mass="24233">MSYTSSIISCELRYAYSLANGHILEGINKSFLYLTYIKSTITESIRQSIPDRTVSPTISDADLYLFAFMNINYKLYFISEMKISISVYFLMTVTVWTISSKTIFEKIKRRQQFSKNMAFLKSNTHKNNLLKSGPGSVILSKSLALRKEVCKTKKFKQIIRYPGCFNIELTNRLCYGRCYSFYIPGGTGFSTCGQCRPDKFRFVRVKLFCP</sequence>
<dbReference type="Gene3D" id="2.10.90.10">
    <property type="entry name" value="Cystine-knot cytokines"/>
    <property type="match status" value="1"/>
</dbReference>
<dbReference type="GO" id="GO:0005615">
    <property type="term" value="C:extracellular space"/>
    <property type="evidence" value="ECO:0007669"/>
    <property type="project" value="TreeGrafter"/>
</dbReference>
<protein>
    <submittedName>
        <fullName evidence="7">Blast:Gremlin-1</fullName>
    </submittedName>
</protein>
<dbReference type="GO" id="GO:0038098">
    <property type="term" value="P:sequestering of BMP from receptor via BMP binding"/>
    <property type="evidence" value="ECO:0007669"/>
    <property type="project" value="TreeGrafter"/>
</dbReference>
<feature type="non-terminal residue" evidence="7">
    <location>
        <position position="210"/>
    </location>
</feature>
<evidence type="ECO:0000256" key="2">
    <source>
        <dbReference type="ARBA" id="ARBA00022525"/>
    </source>
</evidence>
<evidence type="ECO:0000313" key="7">
    <source>
        <dbReference type="EMBL" id="VDI05771.1"/>
    </source>
</evidence>
<dbReference type="Pfam" id="PF03045">
    <property type="entry name" value="DAN"/>
    <property type="match status" value="1"/>
</dbReference>
<dbReference type="Proteomes" id="UP000596742">
    <property type="component" value="Unassembled WGS sequence"/>
</dbReference>
<dbReference type="GO" id="GO:0036122">
    <property type="term" value="F:BMP binding"/>
    <property type="evidence" value="ECO:0007669"/>
    <property type="project" value="TreeGrafter"/>
</dbReference>
<keyword evidence="5" id="KW-0812">Transmembrane</keyword>
<comment type="subcellular location">
    <subcellularLocation>
        <location evidence="1">Secreted</location>
    </subcellularLocation>
</comment>
<keyword evidence="5" id="KW-0472">Membrane</keyword>
<dbReference type="PANTHER" id="PTHR15283">
    <property type="entry name" value="GREMLIN 1"/>
    <property type="match status" value="1"/>
</dbReference>
<dbReference type="EMBL" id="UYJE01001858">
    <property type="protein sequence ID" value="VDI05771.1"/>
    <property type="molecule type" value="Genomic_DNA"/>
</dbReference>
<organism evidence="7 8">
    <name type="scientific">Mytilus galloprovincialis</name>
    <name type="common">Mediterranean mussel</name>
    <dbReference type="NCBI Taxonomy" id="29158"/>
    <lineage>
        <taxon>Eukaryota</taxon>
        <taxon>Metazoa</taxon>
        <taxon>Spiralia</taxon>
        <taxon>Lophotrochozoa</taxon>
        <taxon>Mollusca</taxon>
        <taxon>Bivalvia</taxon>
        <taxon>Autobranchia</taxon>
        <taxon>Pteriomorphia</taxon>
        <taxon>Mytilida</taxon>
        <taxon>Mytiloidea</taxon>
        <taxon>Mytilidae</taxon>
        <taxon>Mytilinae</taxon>
        <taxon>Mytilus</taxon>
    </lineage>
</organism>
<feature type="transmembrane region" description="Helical" evidence="5">
    <location>
        <begin position="83"/>
        <end position="104"/>
    </location>
</feature>
<keyword evidence="5" id="KW-1133">Transmembrane helix</keyword>
<dbReference type="InterPro" id="IPR029034">
    <property type="entry name" value="Cystine-knot_cytokine"/>
</dbReference>
<evidence type="ECO:0000256" key="5">
    <source>
        <dbReference type="SAM" id="Phobius"/>
    </source>
</evidence>
<dbReference type="AlphaFoldDB" id="A0A8B6CHV5"/>
<keyword evidence="8" id="KW-1185">Reference proteome</keyword>